<dbReference type="InterPro" id="IPR013118">
    <property type="entry name" value="Mannitol_DH_C"/>
</dbReference>
<dbReference type="SUPFAM" id="SSF48179">
    <property type="entry name" value="6-phosphogluconate dehydrogenase C-terminal domain-like"/>
    <property type="match status" value="1"/>
</dbReference>
<dbReference type="GO" id="GO:0016616">
    <property type="term" value="F:oxidoreductase activity, acting on the CH-OH group of donors, NAD or NADP as acceptor"/>
    <property type="evidence" value="ECO:0007669"/>
    <property type="project" value="TreeGrafter"/>
</dbReference>
<dbReference type="InterPro" id="IPR013328">
    <property type="entry name" value="6PGD_dom2"/>
</dbReference>
<sequence>MALLNGSHSLLAYAGTIVGHETVADAIGDERCRSWVEAWWDEACRQLPLPGDELDAYRAALLDRFANPNIRHALAQIAGDGSLKLPVRIVPTLRAEVAAGRTPTGAARVIAAWVLHLRGLGAPVKDVNAERLTPLAEGTLDESVGKVLTFLDADLPGVREAVLAAAQELAASAS</sequence>
<dbReference type="EMBL" id="SDMR01000001">
    <property type="protein sequence ID" value="TBT96108.1"/>
    <property type="molecule type" value="Genomic_DNA"/>
</dbReference>
<accession>A0A4Q9KNH1</accession>
<dbReference type="Pfam" id="PF08125">
    <property type="entry name" value="Mannitol_dh_C"/>
    <property type="match status" value="1"/>
</dbReference>
<dbReference type="Gene3D" id="1.10.1040.10">
    <property type="entry name" value="N-(1-d-carboxylethyl)-l-norvaline Dehydrogenase, domain 2"/>
    <property type="match status" value="1"/>
</dbReference>
<dbReference type="InterPro" id="IPR050988">
    <property type="entry name" value="Mannitol_DH/Oxidoreductase"/>
</dbReference>
<dbReference type="OrthoDB" id="271711at2"/>
<organism evidence="2 3">
    <name type="scientific">Propioniciclava tarda</name>
    <dbReference type="NCBI Taxonomy" id="433330"/>
    <lineage>
        <taxon>Bacteria</taxon>
        <taxon>Bacillati</taxon>
        <taxon>Actinomycetota</taxon>
        <taxon>Actinomycetes</taxon>
        <taxon>Propionibacteriales</taxon>
        <taxon>Propionibacteriaceae</taxon>
        <taxon>Propioniciclava</taxon>
    </lineage>
</organism>
<evidence type="ECO:0000313" key="2">
    <source>
        <dbReference type="EMBL" id="TBT96108.1"/>
    </source>
</evidence>
<evidence type="ECO:0000259" key="1">
    <source>
        <dbReference type="Pfam" id="PF08125"/>
    </source>
</evidence>
<name>A0A4Q9KNH1_PROTD</name>
<comment type="caution">
    <text evidence="2">The sequence shown here is derived from an EMBL/GenBank/DDBJ whole genome shotgun (WGS) entry which is preliminary data.</text>
</comment>
<reference evidence="2 3" key="1">
    <citation type="submission" date="2019-01" db="EMBL/GenBank/DDBJ databases">
        <title>Lactibacter flavus gen. nov., sp. nov., a novel bacterium of the family Propionibacteriaceae isolated from raw milk and dairy products.</title>
        <authorList>
            <person name="Huptas C."/>
            <person name="Wenning M."/>
            <person name="Breitenwieser F."/>
            <person name="Doll E."/>
            <person name="Von Neubeck M."/>
            <person name="Busse H.-J."/>
            <person name="Scherer S."/>
        </authorList>
    </citation>
    <scope>NUCLEOTIDE SEQUENCE [LARGE SCALE GENOMIC DNA]</scope>
    <source>
        <strain evidence="2 3">DSM 22130</strain>
    </source>
</reference>
<feature type="domain" description="Mannitol dehydrogenase C-terminal" evidence="1">
    <location>
        <begin position="2"/>
        <end position="169"/>
    </location>
</feature>
<gene>
    <name evidence="2" type="ORF">ET996_00045</name>
</gene>
<proteinExistence type="predicted"/>
<dbReference type="AlphaFoldDB" id="A0A4Q9KNH1"/>
<dbReference type="PANTHER" id="PTHR43362">
    <property type="entry name" value="MANNITOL DEHYDROGENASE DSF1-RELATED"/>
    <property type="match status" value="1"/>
</dbReference>
<keyword evidence="3" id="KW-1185">Reference proteome</keyword>
<dbReference type="InterPro" id="IPR008927">
    <property type="entry name" value="6-PGluconate_DH-like_C_sf"/>
</dbReference>
<dbReference type="PANTHER" id="PTHR43362:SF1">
    <property type="entry name" value="MANNITOL DEHYDROGENASE 2-RELATED"/>
    <property type="match status" value="1"/>
</dbReference>
<dbReference type="Proteomes" id="UP000291933">
    <property type="component" value="Unassembled WGS sequence"/>
</dbReference>
<protein>
    <recommendedName>
        <fullName evidence="1">Mannitol dehydrogenase C-terminal domain-containing protein</fullName>
    </recommendedName>
</protein>
<evidence type="ECO:0000313" key="3">
    <source>
        <dbReference type="Proteomes" id="UP000291933"/>
    </source>
</evidence>